<evidence type="ECO:0000313" key="15">
    <source>
        <dbReference type="Proteomes" id="UP000281549"/>
    </source>
</evidence>
<dbReference type="Gene3D" id="1.20.1510.10">
    <property type="entry name" value="Cation efflux protein transmembrane domain"/>
    <property type="match status" value="1"/>
</dbReference>
<dbReference type="PANTHER" id="PTHR11562:SF17">
    <property type="entry name" value="RE54080P-RELATED"/>
    <property type="match status" value="1"/>
</dbReference>
<feature type="domain" description="Cation efflux protein cytoplasmic" evidence="11">
    <location>
        <begin position="230"/>
        <end position="274"/>
    </location>
</feature>
<evidence type="ECO:0000256" key="9">
    <source>
        <dbReference type="SAM" id="Phobius"/>
    </source>
</evidence>
<feature type="transmembrane region" description="Helical" evidence="9">
    <location>
        <begin position="196"/>
        <end position="217"/>
    </location>
</feature>
<keyword evidence="5" id="KW-0862">Zinc</keyword>
<evidence type="ECO:0000259" key="10">
    <source>
        <dbReference type="Pfam" id="PF01545"/>
    </source>
</evidence>
<dbReference type="InterPro" id="IPR050681">
    <property type="entry name" value="CDF/SLC30A"/>
</dbReference>
<evidence type="ECO:0000256" key="8">
    <source>
        <dbReference type="ARBA" id="ARBA00023136"/>
    </source>
</evidence>
<reference evidence="15" key="2">
    <citation type="journal article" date="2018" name="Nat. Microbiol.">
        <title>Leveraging single-cell genomics to expand the fungal tree of life.</title>
        <authorList>
            <person name="Ahrendt S.R."/>
            <person name="Quandt C.A."/>
            <person name="Ciobanu D."/>
            <person name="Clum A."/>
            <person name="Salamov A."/>
            <person name="Andreopoulos B."/>
            <person name="Cheng J.F."/>
            <person name="Woyke T."/>
            <person name="Pelin A."/>
            <person name="Henrissat B."/>
            <person name="Reynolds N.K."/>
            <person name="Benny G.L."/>
            <person name="Smith M.E."/>
            <person name="James T.Y."/>
            <person name="Grigoriev I.V."/>
        </authorList>
    </citation>
    <scope>NUCLEOTIDE SEQUENCE [LARGE SCALE GENOMIC DNA]</scope>
    <source>
        <strain evidence="15">CSF55</strain>
    </source>
</reference>
<feature type="transmembrane region" description="Helical" evidence="9">
    <location>
        <begin position="55"/>
        <end position="75"/>
    </location>
</feature>
<dbReference type="STRING" id="988480.A0A075B0X9"/>
<accession>A0A075B0X9</accession>
<dbReference type="OMA" id="PCDNCNK"/>
<comment type="subcellular location">
    <subcellularLocation>
        <location evidence="1">Membrane</location>
        <topology evidence="1">Multi-pass membrane protein</topology>
    </subcellularLocation>
</comment>
<reference evidence="13" key="3">
    <citation type="submission" date="2018-08" db="EMBL/GenBank/DDBJ databases">
        <title>Leveraging single-cell genomics to expand the Fungal Tree of Life.</title>
        <authorList>
            <consortium name="DOE Joint Genome Institute"/>
            <person name="Ahrendt S.R."/>
            <person name="Quandt C.A."/>
            <person name="Ciobanu D."/>
            <person name="Clum A."/>
            <person name="Salamov A."/>
            <person name="Andreopoulos B."/>
            <person name="Cheng J.-F."/>
            <person name="Woyke T."/>
            <person name="Pelin A."/>
            <person name="Henrissat B."/>
            <person name="Reynolds N."/>
            <person name="Benny G.L."/>
            <person name="Smith M.E."/>
            <person name="James T.Y."/>
            <person name="Grigoriev I.V."/>
        </authorList>
    </citation>
    <scope>NUCLEOTIDE SEQUENCE</scope>
    <source>
        <strain evidence="13">CSF55</strain>
    </source>
</reference>
<keyword evidence="8 9" id="KW-0472">Membrane</keyword>
<dbReference type="EMBL" id="ML004923">
    <property type="protein sequence ID" value="RKP21878.1"/>
    <property type="molecule type" value="Genomic_DNA"/>
</dbReference>
<comment type="similarity">
    <text evidence="2">Belongs to the cation diffusion facilitator (CDF) transporter (TC 2.A.4) family. SLC30A subfamily.</text>
</comment>
<evidence type="ECO:0000256" key="2">
    <source>
        <dbReference type="ARBA" id="ARBA00008873"/>
    </source>
</evidence>
<sequence>MPHSSECTNLLETNHMDLREHKSIVRNKLLCVTVLCITFMIIEIIFGLLSNSLAILSDAAHLLSDVASFLISIFATYLSEKAPSRKHSYGFHRAEILGALLSISLIWSLTIYLIFEAAERIRNPSDINGKTMTIVASIGLVVNLIMAKTLHSGSHHNVDSNMNIRAAFLHIIGDIIQSLGVLIAALIIWIYPEWRIADPLCTFLFSILVMFSTISLLKNAINVLMEATPSHIDPRSVINDFLNIQGVLQVYDLHIWSLTSGTYALSAHVLVESNRLPCRVHSKIANPALVLSCTCANNENEYIVPDEYSWILSQCSLVANEKYNINHSTIQIELGETCRAHCLQNLEFENSR</sequence>
<reference evidence="12 14" key="1">
    <citation type="journal article" date="2013" name="Curr. Biol.">
        <title>Shared signatures of parasitism and phylogenomics unite Cryptomycota and microsporidia.</title>
        <authorList>
            <person name="James T.Y."/>
            <person name="Pelin A."/>
            <person name="Bonen L."/>
            <person name="Ahrendt S."/>
            <person name="Sain D."/>
            <person name="Corradi N."/>
            <person name="Stajich J.E."/>
        </authorList>
    </citation>
    <scope>NUCLEOTIDE SEQUENCE [LARGE SCALE GENOMIC DNA]</scope>
    <source>
        <strain evidence="12 14">CSF55</strain>
        <strain evidence="12 14">CSF55</strain>
    </source>
</reference>
<dbReference type="InterPro" id="IPR027469">
    <property type="entry name" value="Cation_efflux_TMD_sf"/>
</dbReference>
<feature type="transmembrane region" description="Helical" evidence="9">
    <location>
        <begin position="96"/>
        <end position="115"/>
    </location>
</feature>
<dbReference type="Pfam" id="PF16916">
    <property type="entry name" value="ZT_dimer"/>
    <property type="match status" value="1"/>
</dbReference>
<dbReference type="GO" id="GO:0030003">
    <property type="term" value="P:intracellular monoatomic cation homeostasis"/>
    <property type="evidence" value="ECO:0007669"/>
    <property type="project" value="UniProtKB-ARBA"/>
</dbReference>
<keyword evidence="6 9" id="KW-1133">Transmembrane helix</keyword>
<dbReference type="OrthoDB" id="9944568at2759"/>
<keyword evidence="4 9" id="KW-0812">Transmembrane</keyword>
<keyword evidence="3" id="KW-0813">Transport</keyword>
<keyword evidence="7" id="KW-0406">Ion transport</keyword>
<evidence type="ECO:0000256" key="3">
    <source>
        <dbReference type="ARBA" id="ARBA00022448"/>
    </source>
</evidence>
<evidence type="ECO:0000313" key="12">
    <source>
        <dbReference type="EMBL" id="EPZ36166.1"/>
    </source>
</evidence>
<evidence type="ECO:0000259" key="11">
    <source>
        <dbReference type="Pfam" id="PF16916"/>
    </source>
</evidence>
<dbReference type="InterPro" id="IPR002524">
    <property type="entry name" value="Cation_efflux"/>
</dbReference>
<dbReference type="Pfam" id="PF01545">
    <property type="entry name" value="Cation_efflux"/>
    <property type="match status" value="1"/>
</dbReference>
<organism evidence="12 14">
    <name type="scientific">Rozella allomycis (strain CSF55)</name>
    <dbReference type="NCBI Taxonomy" id="988480"/>
    <lineage>
        <taxon>Eukaryota</taxon>
        <taxon>Fungi</taxon>
        <taxon>Fungi incertae sedis</taxon>
        <taxon>Cryptomycota</taxon>
        <taxon>Cryptomycota incertae sedis</taxon>
        <taxon>Rozella</taxon>
    </lineage>
</organism>
<keyword evidence="5" id="KW-0864">Zinc transport</keyword>
<dbReference type="NCBIfam" id="TIGR01297">
    <property type="entry name" value="CDF"/>
    <property type="match status" value="1"/>
</dbReference>
<dbReference type="InterPro" id="IPR058533">
    <property type="entry name" value="Cation_efflux_TM"/>
</dbReference>
<keyword evidence="14" id="KW-1185">Reference proteome</keyword>
<dbReference type="Proteomes" id="UP000030755">
    <property type="component" value="Unassembled WGS sequence"/>
</dbReference>
<protein>
    <submittedName>
        <fullName evidence="12 13">Cation efflux protein</fullName>
    </submittedName>
</protein>
<dbReference type="GO" id="GO:0098771">
    <property type="term" value="P:inorganic ion homeostasis"/>
    <property type="evidence" value="ECO:0007669"/>
    <property type="project" value="UniProtKB-ARBA"/>
</dbReference>
<dbReference type="Proteomes" id="UP000281549">
    <property type="component" value="Unassembled WGS sequence"/>
</dbReference>
<evidence type="ECO:0000256" key="4">
    <source>
        <dbReference type="ARBA" id="ARBA00022692"/>
    </source>
</evidence>
<dbReference type="PANTHER" id="PTHR11562">
    <property type="entry name" value="CATION EFFLUX PROTEIN/ ZINC TRANSPORTER"/>
    <property type="match status" value="1"/>
</dbReference>
<evidence type="ECO:0000256" key="6">
    <source>
        <dbReference type="ARBA" id="ARBA00022989"/>
    </source>
</evidence>
<dbReference type="EMBL" id="KE560636">
    <property type="protein sequence ID" value="EPZ36166.1"/>
    <property type="molecule type" value="Genomic_DNA"/>
</dbReference>
<dbReference type="AlphaFoldDB" id="A0A075B0X9"/>
<dbReference type="HOGENOM" id="CLU_013430_0_1_1"/>
<evidence type="ECO:0000256" key="5">
    <source>
        <dbReference type="ARBA" id="ARBA00022906"/>
    </source>
</evidence>
<evidence type="ECO:0000313" key="14">
    <source>
        <dbReference type="Proteomes" id="UP000030755"/>
    </source>
</evidence>
<feature type="transmembrane region" description="Helical" evidence="9">
    <location>
        <begin position="167"/>
        <end position="190"/>
    </location>
</feature>
<evidence type="ECO:0000256" key="7">
    <source>
        <dbReference type="ARBA" id="ARBA00023065"/>
    </source>
</evidence>
<proteinExistence type="inferred from homology"/>
<dbReference type="GO" id="GO:0005385">
    <property type="term" value="F:zinc ion transmembrane transporter activity"/>
    <property type="evidence" value="ECO:0007669"/>
    <property type="project" value="TreeGrafter"/>
</dbReference>
<dbReference type="InterPro" id="IPR027470">
    <property type="entry name" value="Cation_efflux_CTD"/>
</dbReference>
<name>A0A075B0X9_ROZAC</name>
<feature type="domain" description="Cation efflux protein transmembrane" evidence="10">
    <location>
        <begin position="31"/>
        <end position="225"/>
    </location>
</feature>
<feature type="transmembrane region" description="Helical" evidence="9">
    <location>
        <begin position="29"/>
        <end position="49"/>
    </location>
</feature>
<evidence type="ECO:0000256" key="1">
    <source>
        <dbReference type="ARBA" id="ARBA00004141"/>
    </source>
</evidence>
<evidence type="ECO:0000313" key="13">
    <source>
        <dbReference type="EMBL" id="RKP21878.1"/>
    </source>
</evidence>
<feature type="transmembrane region" description="Helical" evidence="9">
    <location>
        <begin position="127"/>
        <end position="146"/>
    </location>
</feature>
<dbReference type="GO" id="GO:0005886">
    <property type="term" value="C:plasma membrane"/>
    <property type="evidence" value="ECO:0007669"/>
    <property type="project" value="TreeGrafter"/>
</dbReference>
<gene>
    <name evidence="12" type="ORF">O9G_002232</name>
    <name evidence="13" type="ORF">ROZALSC1DRAFT_26744</name>
</gene>
<dbReference type="SUPFAM" id="SSF161111">
    <property type="entry name" value="Cation efflux protein transmembrane domain-like"/>
    <property type="match status" value="1"/>
</dbReference>